<evidence type="ECO:0000256" key="7">
    <source>
        <dbReference type="ARBA" id="ARBA00049369"/>
    </source>
</evidence>
<evidence type="ECO:0000256" key="3">
    <source>
        <dbReference type="ARBA" id="ARBA00022801"/>
    </source>
</evidence>
<reference evidence="9" key="1">
    <citation type="journal article" date="2017" name="Nature">
        <title>The genome of Chenopodium quinoa.</title>
        <authorList>
            <person name="Jarvis D.E."/>
            <person name="Ho Y.S."/>
            <person name="Lightfoot D.J."/>
            <person name="Schmoeckel S.M."/>
            <person name="Li B."/>
            <person name="Borm T.J.A."/>
            <person name="Ohyanagi H."/>
            <person name="Mineta K."/>
            <person name="Michell C.T."/>
            <person name="Saber N."/>
            <person name="Kharbatia N.M."/>
            <person name="Rupper R.R."/>
            <person name="Sharp A.R."/>
            <person name="Dally N."/>
            <person name="Boughton B.A."/>
            <person name="Woo Y.H."/>
            <person name="Gao G."/>
            <person name="Schijlen E.G.W.M."/>
            <person name="Guo X."/>
            <person name="Momin A.A."/>
            <person name="Negrao S."/>
            <person name="Al-Babili S."/>
            <person name="Gehring C."/>
            <person name="Roessner U."/>
            <person name="Jung C."/>
            <person name="Murphy K."/>
            <person name="Arold S.T."/>
            <person name="Gojobori T."/>
            <person name="van der Linden C.G."/>
            <person name="van Loo E.N."/>
            <person name="Jellen E.N."/>
            <person name="Maughan P.J."/>
            <person name="Tester M."/>
        </authorList>
    </citation>
    <scope>NUCLEOTIDE SEQUENCE [LARGE SCALE GENOMIC DNA]</scope>
    <source>
        <strain evidence="9">cv. PI 614886</strain>
    </source>
</reference>
<protein>
    <recommendedName>
        <fullName evidence="5">glycerol-1-phosphatase</fullName>
        <ecNumber evidence="5">3.1.3.21</ecNumber>
    </recommendedName>
</protein>
<name>A0A803M5S7_CHEQI</name>
<dbReference type="SFLD" id="SFLDS00003">
    <property type="entry name" value="Haloacid_Dehalogenase"/>
    <property type="match status" value="1"/>
</dbReference>
<keyword evidence="10" id="KW-1185">Reference proteome</keyword>
<comment type="cofactor">
    <cofactor evidence="1">
        <name>Mg(2+)</name>
        <dbReference type="ChEBI" id="CHEBI:18420"/>
    </cofactor>
</comment>
<dbReference type="Gene3D" id="3.40.50.1000">
    <property type="entry name" value="HAD superfamily/HAD-like"/>
    <property type="match status" value="1"/>
</dbReference>
<dbReference type="InterPro" id="IPR023214">
    <property type="entry name" value="HAD_sf"/>
</dbReference>
<dbReference type="FunFam" id="3.40.50.1000:FF:000055">
    <property type="entry name" value="Haloacid dehalogenase-like hydrolase family protein"/>
    <property type="match status" value="1"/>
</dbReference>
<evidence type="ECO:0000256" key="6">
    <source>
        <dbReference type="ARBA" id="ARBA00048354"/>
    </source>
</evidence>
<dbReference type="GO" id="GO:0043136">
    <property type="term" value="F:sn-glycerol 3-phosphatase activity"/>
    <property type="evidence" value="ECO:0007669"/>
    <property type="project" value="TreeGrafter"/>
</dbReference>
<dbReference type="SFLD" id="SFLDG01135">
    <property type="entry name" value="C1.5.6:_HAD__Beta-PGM__Phospha"/>
    <property type="match status" value="1"/>
</dbReference>
<keyword evidence="2" id="KW-0479">Metal-binding</keyword>
<dbReference type="SUPFAM" id="SSF56784">
    <property type="entry name" value="HAD-like"/>
    <property type="match status" value="1"/>
</dbReference>
<evidence type="ECO:0000256" key="2">
    <source>
        <dbReference type="ARBA" id="ARBA00022723"/>
    </source>
</evidence>
<evidence type="ECO:0000313" key="9">
    <source>
        <dbReference type="EnsemblPlants" id="AUR62023800-RA:cds"/>
    </source>
</evidence>
<dbReference type="InterPro" id="IPR045228">
    <property type="entry name" value="Gpp1/Gpp2-like"/>
</dbReference>
<proteinExistence type="inferred from homology"/>
<dbReference type="EC" id="3.1.3.21" evidence="5"/>
<dbReference type="GO" id="GO:0006114">
    <property type="term" value="P:glycerol biosynthetic process"/>
    <property type="evidence" value="ECO:0007669"/>
    <property type="project" value="TreeGrafter"/>
</dbReference>
<reference evidence="9" key="2">
    <citation type="submission" date="2021-03" db="UniProtKB">
        <authorList>
            <consortium name="EnsemblPlants"/>
        </authorList>
    </citation>
    <scope>IDENTIFICATION</scope>
</reference>
<dbReference type="PANTHER" id="PTHR18901:SF38">
    <property type="entry name" value="PSEUDOURIDINE-5'-PHOSPHATASE"/>
    <property type="match status" value="1"/>
</dbReference>
<comment type="similarity">
    <text evidence="8">Belongs to the HAD-like hydrolase superfamily. DOG/GPP family.</text>
</comment>
<dbReference type="Pfam" id="PF00702">
    <property type="entry name" value="Hydrolase"/>
    <property type="match status" value="1"/>
</dbReference>
<evidence type="ECO:0000256" key="1">
    <source>
        <dbReference type="ARBA" id="ARBA00001946"/>
    </source>
</evidence>
<evidence type="ECO:0000256" key="5">
    <source>
        <dbReference type="ARBA" id="ARBA00038981"/>
    </source>
</evidence>
<dbReference type="InterPro" id="IPR006439">
    <property type="entry name" value="HAD-SF_hydro_IA"/>
</dbReference>
<keyword evidence="3" id="KW-0378">Hydrolase</keyword>
<sequence>MAQIHVMYQYHQSITIIRFTKVDPFSHHYNFASNSLPKRKQELRNPIQVYPQKAPLFSTFSSLLCNQSLRRSSCATPAMANSAVDTAASALSNPTITHVIFDMDGLLLDTEKFYTEVQEQILARYNKTFDWSLKAKMMGMKAIEAARVFVESTGISDSLSAEDFLVERESMLQSMFPSSELMPGAERLVKHLHAQQVPICVATGSHKRHYELKTQRHRELFALMHHIVNGDDPEVKQGKPSPDVFLAAAKRFEGGPIDPKKCLVFEDAPSGVQAAKNAGISVIMVPDPRLDSSYHSVADQVLKSLMDFNPAEWGLPPFENAAC</sequence>
<dbReference type="Gene3D" id="1.10.150.240">
    <property type="entry name" value="Putative phosphatase, domain 2"/>
    <property type="match status" value="1"/>
</dbReference>
<dbReference type="CDD" id="cd07529">
    <property type="entry name" value="HAD_AtGPP-like"/>
    <property type="match status" value="1"/>
</dbReference>
<dbReference type="GO" id="GO:0046872">
    <property type="term" value="F:metal ion binding"/>
    <property type="evidence" value="ECO:0007669"/>
    <property type="project" value="UniProtKB-KW"/>
</dbReference>
<gene>
    <name evidence="9" type="primary">LOC110738741</name>
</gene>
<evidence type="ECO:0000313" key="10">
    <source>
        <dbReference type="Proteomes" id="UP000596660"/>
    </source>
</evidence>
<evidence type="ECO:0000256" key="8">
    <source>
        <dbReference type="ARBA" id="ARBA00061496"/>
    </source>
</evidence>
<dbReference type="Proteomes" id="UP000596660">
    <property type="component" value="Unplaced"/>
</dbReference>
<dbReference type="Gramene" id="AUR62023800-RA">
    <property type="protein sequence ID" value="AUR62023800-RA:cds"/>
    <property type="gene ID" value="AUR62023800"/>
</dbReference>
<organism evidence="9 10">
    <name type="scientific">Chenopodium quinoa</name>
    <name type="common">Quinoa</name>
    <dbReference type="NCBI Taxonomy" id="63459"/>
    <lineage>
        <taxon>Eukaryota</taxon>
        <taxon>Viridiplantae</taxon>
        <taxon>Streptophyta</taxon>
        <taxon>Embryophyta</taxon>
        <taxon>Tracheophyta</taxon>
        <taxon>Spermatophyta</taxon>
        <taxon>Magnoliopsida</taxon>
        <taxon>eudicotyledons</taxon>
        <taxon>Gunneridae</taxon>
        <taxon>Pentapetalae</taxon>
        <taxon>Caryophyllales</taxon>
        <taxon>Chenopodiaceae</taxon>
        <taxon>Chenopodioideae</taxon>
        <taxon>Atripliceae</taxon>
        <taxon>Chenopodium</taxon>
    </lineage>
</organism>
<dbReference type="NCBIfam" id="TIGR01509">
    <property type="entry name" value="HAD-SF-IA-v3"/>
    <property type="match status" value="1"/>
</dbReference>
<comment type="catalytic activity">
    <reaction evidence="6">
        <text>sn-glycerol 3-phosphate + H2O = glycerol + phosphate</text>
        <dbReference type="Rhea" id="RHEA:66372"/>
        <dbReference type="ChEBI" id="CHEBI:15377"/>
        <dbReference type="ChEBI" id="CHEBI:17754"/>
        <dbReference type="ChEBI" id="CHEBI:43474"/>
        <dbReference type="ChEBI" id="CHEBI:57597"/>
        <dbReference type="EC" id="3.1.3.21"/>
    </reaction>
</comment>
<dbReference type="OMA" id="IWCPHPG"/>
<dbReference type="EnsemblPlants" id="AUR62023800-RA">
    <property type="protein sequence ID" value="AUR62023800-RA:cds"/>
    <property type="gene ID" value="AUR62023800"/>
</dbReference>
<dbReference type="PANTHER" id="PTHR18901">
    <property type="entry name" value="2-DEOXYGLUCOSE-6-PHOSPHATE PHOSPHATASE 2"/>
    <property type="match status" value="1"/>
</dbReference>
<accession>A0A803M5S7</accession>
<evidence type="ECO:0000256" key="4">
    <source>
        <dbReference type="ARBA" id="ARBA00022842"/>
    </source>
</evidence>
<dbReference type="InterPro" id="IPR023198">
    <property type="entry name" value="PGP-like_dom2"/>
</dbReference>
<dbReference type="AlphaFoldDB" id="A0A803M5S7"/>
<keyword evidence="4" id="KW-0460">Magnesium</keyword>
<dbReference type="InterPro" id="IPR036412">
    <property type="entry name" value="HAD-like_sf"/>
</dbReference>
<dbReference type="SFLD" id="SFLDG01129">
    <property type="entry name" value="C1.5:_HAD__Beta-PGM__Phosphata"/>
    <property type="match status" value="1"/>
</dbReference>
<comment type="catalytic activity">
    <reaction evidence="7">
        <text>sn-glycerol 1-phosphate + H2O = glycerol + phosphate</text>
        <dbReference type="Rhea" id="RHEA:46084"/>
        <dbReference type="ChEBI" id="CHEBI:15377"/>
        <dbReference type="ChEBI" id="CHEBI:17754"/>
        <dbReference type="ChEBI" id="CHEBI:43474"/>
        <dbReference type="ChEBI" id="CHEBI:57685"/>
        <dbReference type="EC" id="3.1.3.21"/>
    </reaction>
</comment>
<dbReference type="FunFam" id="1.10.150.240:FF:000001">
    <property type="entry name" value="Haloacid dehalogenase-like hydrolase domain"/>
    <property type="match status" value="1"/>
</dbReference>